<feature type="transmembrane region" description="Helical" evidence="6">
    <location>
        <begin position="215"/>
        <end position="233"/>
    </location>
</feature>
<dbReference type="AlphaFoldDB" id="A0A2A5CJH7"/>
<comment type="caution">
    <text evidence="7">The sequence shown here is derived from an EMBL/GenBank/DDBJ whole genome shotgun (WGS) entry which is preliminary data.</text>
</comment>
<evidence type="ECO:0000256" key="5">
    <source>
        <dbReference type="ARBA" id="ARBA00023136"/>
    </source>
</evidence>
<dbReference type="EMBL" id="NVWI01000001">
    <property type="protein sequence ID" value="PCJ43526.1"/>
    <property type="molecule type" value="Genomic_DNA"/>
</dbReference>
<sequence length="254" mass="29198">MLTRIQNYHFDWKLGLFTLLLFPALLRLGFWQLEREQEKLTLQSLYESRQSAETVSLSSLNEDSDLQYVPVRFRGNFDNEHSFLLDNKIYAGQVGFEVLTPFYTNAGELVIVNRGWIAQNEYREILPQIDDLAGEVELQGSVYVPLGAQFMLGLEEASNSWPWVIQSLDISNMITTLNADLNHFPYSVRLGAFQPGVYVRNWPVISTSPEKHRGYAVQWFSMAAVLLLLYLFTSTKAEMITTKNEDINEEVKRG</sequence>
<dbReference type="Pfam" id="PF02104">
    <property type="entry name" value="SURF1"/>
    <property type="match status" value="1"/>
</dbReference>
<evidence type="ECO:0000256" key="3">
    <source>
        <dbReference type="ARBA" id="ARBA00022692"/>
    </source>
</evidence>
<dbReference type="InterPro" id="IPR002994">
    <property type="entry name" value="Surf1/Shy1"/>
</dbReference>
<keyword evidence="3 6" id="KW-0812">Transmembrane</keyword>
<evidence type="ECO:0000256" key="4">
    <source>
        <dbReference type="ARBA" id="ARBA00022989"/>
    </source>
</evidence>
<dbReference type="GO" id="GO:0005886">
    <property type="term" value="C:plasma membrane"/>
    <property type="evidence" value="ECO:0007669"/>
    <property type="project" value="UniProtKB-SubCell"/>
</dbReference>
<dbReference type="PANTHER" id="PTHR23427:SF2">
    <property type="entry name" value="SURFEIT LOCUS PROTEIN 1"/>
    <property type="match status" value="1"/>
</dbReference>
<evidence type="ECO:0000256" key="6">
    <source>
        <dbReference type="RuleBase" id="RU363076"/>
    </source>
</evidence>
<comment type="subcellular location">
    <subcellularLocation>
        <location evidence="6">Cell membrane</location>
        <topology evidence="6">Multi-pass membrane protein</topology>
    </subcellularLocation>
    <subcellularLocation>
        <location evidence="1">Membrane</location>
    </subcellularLocation>
</comment>
<keyword evidence="4 6" id="KW-1133">Transmembrane helix</keyword>
<comment type="similarity">
    <text evidence="2 6">Belongs to the SURF1 family.</text>
</comment>
<dbReference type="PROSITE" id="PS50895">
    <property type="entry name" value="SURF1"/>
    <property type="match status" value="1"/>
</dbReference>
<protein>
    <recommendedName>
        <fullName evidence="6">SURF1-like protein</fullName>
    </recommendedName>
</protein>
<dbReference type="CDD" id="cd06662">
    <property type="entry name" value="SURF1"/>
    <property type="match status" value="1"/>
</dbReference>
<evidence type="ECO:0000256" key="1">
    <source>
        <dbReference type="ARBA" id="ARBA00004370"/>
    </source>
</evidence>
<dbReference type="PANTHER" id="PTHR23427">
    <property type="entry name" value="SURFEIT LOCUS PROTEIN"/>
    <property type="match status" value="1"/>
</dbReference>
<reference evidence="8" key="1">
    <citation type="submission" date="2017-08" db="EMBL/GenBank/DDBJ databases">
        <title>A dynamic microbial community with high functional redundancy inhabits the cold, oxic subseafloor aquifer.</title>
        <authorList>
            <person name="Tully B.J."/>
            <person name="Wheat C.G."/>
            <person name="Glazer B.T."/>
            <person name="Huber J.A."/>
        </authorList>
    </citation>
    <scope>NUCLEOTIDE SEQUENCE [LARGE SCALE GENOMIC DNA]</scope>
</reference>
<evidence type="ECO:0000313" key="8">
    <source>
        <dbReference type="Proteomes" id="UP000228987"/>
    </source>
</evidence>
<accession>A0A2A5CJH7</accession>
<comment type="caution">
    <text evidence="6">Lacks conserved residue(s) required for the propagation of feature annotation.</text>
</comment>
<evidence type="ECO:0000256" key="2">
    <source>
        <dbReference type="ARBA" id="ARBA00007165"/>
    </source>
</evidence>
<evidence type="ECO:0000313" key="7">
    <source>
        <dbReference type="EMBL" id="PCJ43526.1"/>
    </source>
</evidence>
<organism evidence="7 8">
    <name type="scientific">SAR86 cluster bacterium</name>
    <dbReference type="NCBI Taxonomy" id="2030880"/>
    <lineage>
        <taxon>Bacteria</taxon>
        <taxon>Pseudomonadati</taxon>
        <taxon>Pseudomonadota</taxon>
        <taxon>Gammaproteobacteria</taxon>
        <taxon>SAR86 cluster</taxon>
    </lineage>
</organism>
<keyword evidence="6" id="KW-1003">Cell membrane</keyword>
<keyword evidence="5 6" id="KW-0472">Membrane</keyword>
<gene>
    <name evidence="7" type="ORF">COA71_01240</name>
</gene>
<dbReference type="InterPro" id="IPR045214">
    <property type="entry name" value="Surf1/Surf4"/>
</dbReference>
<name>A0A2A5CJH7_9GAMM</name>
<proteinExistence type="inferred from homology"/>
<dbReference type="Proteomes" id="UP000228987">
    <property type="component" value="Unassembled WGS sequence"/>
</dbReference>